<sequence length="69" mass="8121">MDQILQGIEKCVCKQDDILVGWPEKCDEEELKPYHIRSQELSCEQSCVFWGSRVIIPQVFREKMLKGLH</sequence>
<dbReference type="Proteomes" id="UP001159427">
    <property type="component" value="Unassembled WGS sequence"/>
</dbReference>
<keyword evidence="2" id="KW-1185">Reference proteome</keyword>
<protein>
    <submittedName>
        <fullName evidence="1">Uncharacterized protein</fullName>
    </submittedName>
</protein>
<gene>
    <name evidence="1" type="ORF">PEVE_00011220</name>
</gene>
<comment type="caution">
    <text evidence="1">The sequence shown here is derived from an EMBL/GenBank/DDBJ whole genome shotgun (WGS) entry which is preliminary data.</text>
</comment>
<reference evidence="1 2" key="1">
    <citation type="submission" date="2022-05" db="EMBL/GenBank/DDBJ databases">
        <authorList>
            <consortium name="Genoscope - CEA"/>
            <person name="William W."/>
        </authorList>
    </citation>
    <scope>NUCLEOTIDE SEQUENCE [LARGE SCALE GENOMIC DNA]</scope>
</reference>
<proteinExistence type="predicted"/>
<dbReference type="EMBL" id="CALNXI010001804">
    <property type="protein sequence ID" value="CAH3177390.1"/>
    <property type="molecule type" value="Genomic_DNA"/>
</dbReference>
<organism evidence="1 2">
    <name type="scientific">Porites evermanni</name>
    <dbReference type="NCBI Taxonomy" id="104178"/>
    <lineage>
        <taxon>Eukaryota</taxon>
        <taxon>Metazoa</taxon>
        <taxon>Cnidaria</taxon>
        <taxon>Anthozoa</taxon>
        <taxon>Hexacorallia</taxon>
        <taxon>Scleractinia</taxon>
        <taxon>Fungiina</taxon>
        <taxon>Poritidae</taxon>
        <taxon>Porites</taxon>
    </lineage>
</organism>
<name>A0ABN8RHU3_9CNID</name>
<evidence type="ECO:0000313" key="1">
    <source>
        <dbReference type="EMBL" id="CAH3177390.1"/>
    </source>
</evidence>
<feature type="non-terminal residue" evidence="1">
    <location>
        <position position="69"/>
    </location>
</feature>
<accession>A0ABN8RHU3</accession>
<evidence type="ECO:0000313" key="2">
    <source>
        <dbReference type="Proteomes" id="UP001159427"/>
    </source>
</evidence>